<proteinExistence type="predicted"/>
<gene>
    <name evidence="1" type="ORF">LCGC14_2872560</name>
</gene>
<dbReference type="EMBL" id="LAZR01055814">
    <property type="protein sequence ID" value="KKK75554.1"/>
    <property type="molecule type" value="Genomic_DNA"/>
</dbReference>
<protein>
    <submittedName>
        <fullName evidence="1">Uncharacterized protein</fullName>
    </submittedName>
</protein>
<reference evidence="1" key="1">
    <citation type="journal article" date="2015" name="Nature">
        <title>Complex archaea that bridge the gap between prokaryotes and eukaryotes.</title>
        <authorList>
            <person name="Spang A."/>
            <person name="Saw J.H."/>
            <person name="Jorgensen S.L."/>
            <person name="Zaremba-Niedzwiedzka K."/>
            <person name="Martijn J."/>
            <person name="Lind A.E."/>
            <person name="van Eijk R."/>
            <person name="Schleper C."/>
            <person name="Guy L."/>
            <person name="Ettema T.J."/>
        </authorList>
    </citation>
    <scope>NUCLEOTIDE SEQUENCE</scope>
</reference>
<evidence type="ECO:0000313" key="1">
    <source>
        <dbReference type="EMBL" id="KKK75554.1"/>
    </source>
</evidence>
<organism evidence="1">
    <name type="scientific">marine sediment metagenome</name>
    <dbReference type="NCBI Taxonomy" id="412755"/>
    <lineage>
        <taxon>unclassified sequences</taxon>
        <taxon>metagenomes</taxon>
        <taxon>ecological metagenomes</taxon>
    </lineage>
</organism>
<comment type="caution">
    <text evidence="1">The sequence shown here is derived from an EMBL/GenBank/DDBJ whole genome shotgun (WGS) entry which is preliminary data.</text>
</comment>
<accession>A0A0F9AAN5</accession>
<name>A0A0F9AAN5_9ZZZZ</name>
<sequence length="65" mass="7068">MDNPPGYLGIPNTEHLAQIHNELARGAISAELLSELLVGARHDVMYIEDDDDKIVKLVGGKEIDG</sequence>
<dbReference type="AlphaFoldDB" id="A0A0F9AAN5"/>